<dbReference type="InterPro" id="IPR011006">
    <property type="entry name" value="CheY-like_superfamily"/>
</dbReference>
<keyword evidence="3" id="KW-0804">Transcription</keyword>
<dbReference type="STRING" id="441620.Mpop_3551"/>
<dbReference type="GO" id="GO:0000160">
    <property type="term" value="P:phosphorelay signal transduction system"/>
    <property type="evidence" value="ECO:0007669"/>
    <property type="project" value="InterPro"/>
</dbReference>
<keyword evidence="2" id="KW-0805">Transcription regulation</keyword>
<dbReference type="EMBL" id="CP001029">
    <property type="protein sequence ID" value="ACB81700.1"/>
    <property type="molecule type" value="Genomic_DNA"/>
</dbReference>
<dbReference type="eggNOG" id="COG0784">
    <property type="taxonomic scope" value="Bacteria"/>
</dbReference>
<reference evidence="6" key="1">
    <citation type="submission" date="2008-04" db="EMBL/GenBank/DDBJ databases">
        <title>Complete sequence of chromosome of Methylobacterium populi BJ001.</title>
        <authorList>
            <consortium name="US DOE Joint Genome Institute"/>
            <person name="Copeland A."/>
            <person name="Lucas S."/>
            <person name="Lapidus A."/>
            <person name="Glavina del Rio T."/>
            <person name="Dalin E."/>
            <person name="Tice H."/>
            <person name="Bruce D."/>
            <person name="Goodwin L."/>
            <person name="Pitluck S."/>
            <person name="Chertkov O."/>
            <person name="Brettin T."/>
            <person name="Detter J.C."/>
            <person name="Han C."/>
            <person name="Kuske C.R."/>
            <person name="Schmutz J."/>
            <person name="Larimer F."/>
            <person name="Land M."/>
            <person name="Hauser L."/>
            <person name="Kyrpides N."/>
            <person name="Mikhailova N."/>
            <person name="Marx C."/>
            <person name="Richardson P."/>
        </authorList>
    </citation>
    <scope>NUCLEOTIDE SEQUENCE [LARGE SCALE GENOMIC DNA]</scope>
    <source>
        <strain evidence="6">BJ001</strain>
    </source>
</reference>
<feature type="domain" description="Response regulatory" evidence="5">
    <location>
        <begin position="23"/>
        <end position="136"/>
    </location>
</feature>
<evidence type="ECO:0000313" key="7">
    <source>
        <dbReference type="Proteomes" id="UP000007136"/>
    </source>
</evidence>
<organism evidence="6 7">
    <name type="scientific">Methylorubrum populi (strain ATCC BAA-705 / NCIMB 13946 / BJ001)</name>
    <name type="common">Methylobacterium populi</name>
    <dbReference type="NCBI Taxonomy" id="441620"/>
    <lineage>
        <taxon>Bacteria</taxon>
        <taxon>Pseudomonadati</taxon>
        <taxon>Pseudomonadota</taxon>
        <taxon>Alphaproteobacteria</taxon>
        <taxon>Hyphomicrobiales</taxon>
        <taxon>Methylobacteriaceae</taxon>
        <taxon>Methylorubrum</taxon>
    </lineage>
</organism>
<dbReference type="SMART" id="SM00448">
    <property type="entry name" value="REC"/>
    <property type="match status" value="1"/>
</dbReference>
<evidence type="ECO:0000256" key="4">
    <source>
        <dbReference type="PROSITE-ProRule" id="PRU00169"/>
    </source>
</evidence>
<dbReference type="HOGENOM" id="CLU_000445_69_8_5"/>
<dbReference type="PANTHER" id="PTHR44591:SF3">
    <property type="entry name" value="RESPONSE REGULATORY DOMAIN-CONTAINING PROTEIN"/>
    <property type="match status" value="1"/>
</dbReference>
<accession>B1ZLQ0</accession>
<evidence type="ECO:0000259" key="5">
    <source>
        <dbReference type="PROSITE" id="PS50110"/>
    </source>
</evidence>
<dbReference type="InterPro" id="IPR001789">
    <property type="entry name" value="Sig_transdc_resp-reg_receiver"/>
</dbReference>
<evidence type="ECO:0000256" key="3">
    <source>
        <dbReference type="ARBA" id="ARBA00023163"/>
    </source>
</evidence>
<protein>
    <submittedName>
        <fullName evidence="6">Response regulator receiver protein</fullName>
    </submittedName>
</protein>
<dbReference type="PROSITE" id="PS50110">
    <property type="entry name" value="RESPONSE_REGULATORY"/>
    <property type="match status" value="1"/>
</dbReference>
<dbReference type="SUPFAM" id="SSF52172">
    <property type="entry name" value="CheY-like"/>
    <property type="match status" value="1"/>
</dbReference>
<evidence type="ECO:0000256" key="1">
    <source>
        <dbReference type="ARBA" id="ARBA00022553"/>
    </source>
</evidence>
<evidence type="ECO:0000256" key="2">
    <source>
        <dbReference type="ARBA" id="ARBA00023015"/>
    </source>
</evidence>
<sequence>MPHTSLPVRSLSRDGPGTTERPLVIVAEDEIGVRTTTCEALSREGFRVIAAPTCDDALTCLRTTPDVQALITDVITPGRVDGYELARIARADFPHIAILITSAQSQPRHGDIALGAWFLAKPVDLNVLGLVLRECLEATGRDL</sequence>
<dbReference type="Proteomes" id="UP000007136">
    <property type="component" value="Chromosome"/>
</dbReference>
<dbReference type="AlphaFoldDB" id="B1ZLQ0"/>
<keyword evidence="1 4" id="KW-0597">Phosphoprotein</keyword>
<dbReference type="KEGG" id="mpo:Mpop_3551"/>
<gene>
    <name evidence="6" type="ordered locus">Mpop_3551</name>
</gene>
<feature type="modified residue" description="4-aspartylphosphate" evidence="4">
    <location>
        <position position="73"/>
    </location>
</feature>
<proteinExistence type="predicted"/>
<dbReference type="PANTHER" id="PTHR44591">
    <property type="entry name" value="STRESS RESPONSE REGULATOR PROTEIN 1"/>
    <property type="match status" value="1"/>
</dbReference>
<dbReference type="Gene3D" id="3.40.50.2300">
    <property type="match status" value="1"/>
</dbReference>
<dbReference type="RefSeq" id="WP_012455416.1">
    <property type="nucleotide sequence ID" value="NC_010725.1"/>
</dbReference>
<dbReference type="InterPro" id="IPR050595">
    <property type="entry name" value="Bact_response_regulator"/>
</dbReference>
<evidence type="ECO:0000313" key="6">
    <source>
        <dbReference type="EMBL" id="ACB81700.1"/>
    </source>
</evidence>
<dbReference type="Pfam" id="PF00072">
    <property type="entry name" value="Response_reg"/>
    <property type="match status" value="1"/>
</dbReference>
<name>B1ZLQ0_METPB</name>
<dbReference type="OrthoDB" id="8019547at2"/>